<dbReference type="AlphaFoldDB" id="A0A1S3WU70"/>
<keyword evidence="3" id="KW-1185">Reference proteome</keyword>
<organism evidence="3 4">
    <name type="scientific">Erinaceus europaeus</name>
    <name type="common">Western European hedgehog</name>
    <dbReference type="NCBI Taxonomy" id="9365"/>
    <lineage>
        <taxon>Eukaryota</taxon>
        <taxon>Metazoa</taxon>
        <taxon>Chordata</taxon>
        <taxon>Craniata</taxon>
        <taxon>Vertebrata</taxon>
        <taxon>Euteleostomi</taxon>
        <taxon>Mammalia</taxon>
        <taxon>Eutheria</taxon>
        <taxon>Laurasiatheria</taxon>
        <taxon>Eulipotyphla</taxon>
        <taxon>Erinaceidae</taxon>
        <taxon>Erinaceinae</taxon>
        <taxon>Erinaceus</taxon>
    </lineage>
</organism>
<proteinExistence type="predicted"/>
<dbReference type="SUPFAM" id="SSF52821">
    <property type="entry name" value="Rhodanese/Cell cycle control phosphatase"/>
    <property type="match status" value="1"/>
</dbReference>
<dbReference type="Proteomes" id="UP001652624">
    <property type="component" value="Chromosome 9"/>
</dbReference>
<evidence type="ECO:0000313" key="3">
    <source>
        <dbReference type="Proteomes" id="UP001652624"/>
    </source>
</evidence>
<name>A0A1S3WU70_ERIEU</name>
<dbReference type="RefSeq" id="XP_016049923.1">
    <property type="nucleotide sequence ID" value="XM_016194437.2"/>
</dbReference>
<reference evidence="4" key="1">
    <citation type="submission" date="2025-08" db="UniProtKB">
        <authorList>
            <consortium name="RefSeq"/>
        </authorList>
    </citation>
    <scope>IDENTIFICATION</scope>
</reference>
<dbReference type="CTD" id="100131187"/>
<dbReference type="OrthoDB" id="566238at2759"/>
<dbReference type="GO" id="GO:0070221">
    <property type="term" value="P:sulfide oxidation, using sulfide:quinone oxidoreductase"/>
    <property type="evidence" value="ECO:0007669"/>
    <property type="project" value="InterPro"/>
</dbReference>
<evidence type="ECO:0000256" key="1">
    <source>
        <dbReference type="PIRSR" id="PIRSR642457-1"/>
    </source>
</evidence>
<dbReference type="InterPro" id="IPR001763">
    <property type="entry name" value="Rhodanese-like_dom"/>
</dbReference>
<dbReference type="GeneID" id="103126511"/>
<feature type="domain" description="Rhodanese" evidence="2">
    <location>
        <begin position="7"/>
        <end position="91"/>
    </location>
</feature>
<dbReference type="InterPro" id="IPR036873">
    <property type="entry name" value="Rhodanese-like_dom_sf"/>
</dbReference>
<accession>A0A1S3WU70</accession>
<dbReference type="Pfam" id="PF00581">
    <property type="entry name" value="Rhodanese"/>
    <property type="match status" value="1"/>
</dbReference>
<dbReference type="GO" id="GO:0050337">
    <property type="term" value="F:thiosulfate-thiol sulfurtransferase activity"/>
    <property type="evidence" value="ECO:0007669"/>
    <property type="project" value="InterPro"/>
</dbReference>
<protein>
    <submittedName>
        <fullName evidence="4">Thiosulfate:glutathione sulfurtransferase isoform X2</fullName>
    </submittedName>
</protein>
<feature type="active site" description="Cysteine persulfide intermediate" evidence="1">
    <location>
        <position position="55"/>
    </location>
</feature>
<dbReference type="InterPro" id="IPR042457">
    <property type="entry name" value="TSTD1_mml"/>
</dbReference>
<dbReference type="Gene3D" id="3.40.250.10">
    <property type="entry name" value="Rhodanese-like domain"/>
    <property type="match status" value="1"/>
</dbReference>
<sequence length="91" mass="10144">MLRAPWGRVPAAVAVRTMSRVVELEGALQMEPAAFRAAYFAEKPARDEKHLVFFCQIGKRGSQATQLAQDLGYTGAHNYSGAYREWLQNEG</sequence>
<gene>
    <name evidence="4" type="primary">TSTD1</name>
</gene>
<dbReference type="PANTHER" id="PTHR45544:SF1">
    <property type="entry name" value="THIOSULFATE:GLUTATHIONE SULFURTRANSFERASE"/>
    <property type="match status" value="1"/>
</dbReference>
<dbReference type="PROSITE" id="PS50206">
    <property type="entry name" value="RHODANESE_3"/>
    <property type="match status" value="1"/>
</dbReference>
<evidence type="ECO:0000259" key="2">
    <source>
        <dbReference type="PROSITE" id="PS50206"/>
    </source>
</evidence>
<dbReference type="PANTHER" id="PTHR45544">
    <property type="entry name" value="THIOSULFATE:GLUTATHIONE SULFURTRANSFERASE"/>
    <property type="match status" value="1"/>
</dbReference>
<evidence type="ECO:0000313" key="4">
    <source>
        <dbReference type="RefSeq" id="XP_016049923.1"/>
    </source>
</evidence>
<dbReference type="GO" id="GO:0005737">
    <property type="term" value="C:cytoplasm"/>
    <property type="evidence" value="ECO:0007669"/>
    <property type="project" value="TreeGrafter"/>
</dbReference>